<evidence type="ECO:0000313" key="3">
    <source>
        <dbReference type="Proteomes" id="UP000284548"/>
    </source>
</evidence>
<protein>
    <recommendedName>
        <fullName evidence="4">DUF4468 domain-containing protein</fullName>
    </recommendedName>
</protein>
<sequence>MKKFLLMALMMMFVTLSLMAQDVKFHFNSNFKFVTDDEKEFVVIPMDGYSQDSLFRAVSSYLDRKYTSKTNEITKFGNEQVTLNVFITDAYYEKVMGLPLRKHMICTYSFNFKDGKFRVNAPVVNKVITGAPTELPSSFAGDCSNYFKNGKLNPKKERLYNAINDRVNYILNDILKSSFVKSKSDEW</sequence>
<reference evidence="2 3" key="1">
    <citation type="submission" date="2018-08" db="EMBL/GenBank/DDBJ databases">
        <title>A genome reference for cultivated species of the human gut microbiota.</title>
        <authorList>
            <person name="Zou Y."/>
            <person name="Xue W."/>
            <person name="Luo G."/>
        </authorList>
    </citation>
    <scope>NUCLEOTIDE SEQUENCE [LARGE SCALE GENOMIC DNA]</scope>
    <source>
        <strain evidence="2 3">AM16-54</strain>
    </source>
</reference>
<feature type="signal peptide" evidence="1">
    <location>
        <begin position="1"/>
        <end position="20"/>
    </location>
</feature>
<dbReference type="RefSeq" id="WP_118253139.1">
    <property type="nucleotide sequence ID" value="NZ_JAQEAK010000021.1"/>
</dbReference>
<dbReference type="EMBL" id="QRKB01000001">
    <property type="protein sequence ID" value="RHH85287.1"/>
    <property type="molecule type" value="Genomic_DNA"/>
</dbReference>
<keyword evidence="1" id="KW-0732">Signal</keyword>
<gene>
    <name evidence="2" type="ORF">DW192_00740</name>
</gene>
<evidence type="ECO:0000313" key="2">
    <source>
        <dbReference type="EMBL" id="RHH85287.1"/>
    </source>
</evidence>
<evidence type="ECO:0000256" key="1">
    <source>
        <dbReference type="SAM" id="SignalP"/>
    </source>
</evidence>
<evidence type="ECO:0008006" key="4">
    <source>
        <dbReference type="Google" id="ProtNLM"/>
    </source>
</evidence>
<accession>A0A3R6HU00</accession>
<name>A0A3R6HU00_9BACT</name>
<dbReference type="AlphaFoldDB" id="A0A3R6HU00"/>
<feature type="chain" id="PRO_5018665945" description="DUF4468 domain-containing protein" evidence="1">
    <location>
        <begin position="21"/>
        <end position="187"/>
    </location>
</feature>
<dbReference type="Proteomes" id="UP000284548">
    <property type="component" value="Unassembled WGS sequence"/>
</dbReference>
<comment type="caution">
    <text evidence="2">The sequence shown here is derived from an EMBL/GenBank/DDBJ whole genome shotgun (WGS) entry which is preliminary data.</text>
</comment>
<organism evidence="2 3">
    <name type="scientific">Segatella copri</name>
    <dbReference type="NCBI Taxonomy" id="165179"/>
    <lineage>
        <taxon>Bacteria</taxon>
        <taxon>Pseudomonadati</taxon>
        <taxon>Bacteroidota</taxon>
        <taxon>Bacteroidia</taxon>
        <taxon>Bacteroidales</taxon>
        <taxon>Prevotellaceae</taxon>
        <taxon>Segatella</taxon>
    </lineage>
</organism>
<proteinExistence type="predicted"/>